<dbReference type="PANTHER" id="PTHR47062:SF1">
    <property type="entry name" value="SMALL HEAT SHOCK PROTEIN IBPA"/>
    <property type="match status" value="1"/>
</dbReference>
<dbReference type="EMBL" id="JAAIJQ010000005">
    <property type="protein sequence ID" value="NEV60807.1"/>
    <property type="molecule type" value="Genomic_DNA"/>
</dbReference>
<evidence type="ECO:0000259" key="5">
    <source>
        <dbReference type="PROSITE" id="PS01031"/>
    </source>
</evidence>
<dbReference type="PROSITE" id="PS01031">
    <property type="entry name" value="SHSP"/>
    <property type="match status" value="1"/>
</dbReference>
<feature type="domain" description="SHSP" evidence="5">
    <location>
        <begin position="28"/>
        <end position="139"/>
    </location>
</feature>
<keyword evidence="7" id="KW-1185">Reference proteome</keyword>
<dbReference type="SUPFAM" id="SSF49764">
    <property type="entry name" value="HSP20-like chaperones"/>
    <property type="match status" value="1"/>
</dbReference>
<feature type="region of interest" description="Disordered" evidence="4">
    <location>
        <begin position="139"/>
        <end position="159"/>
    </location>
</feature>
<dbReference type="RefSeq" id="WP_164450853.1">
    <property type="nucleotide sequence ID" value="NZ_JAAIJQ010000005.1"/>
</dbReference>
<dbReference type="PANTHER" id="PTHR47062">
    <property type="match status" value="1"/>
</dbReference>
<name>A0A6M0JWY0_9GAMM</name>
<dbReference type="Proteomes" id="UP000483379">
    <property type="component" value="Unassembled WGS sequence"/>
</dbReference>
<gene>
    <name evidence="6" type="ORF">G3446_02670</name>
</gene>
<dbReference type="InterPro" id="IPR037913">
    <property type="entry name" value="ACD_IbpA/B"/>
</dbReference>
<protein>
    <submittedName>
        <fullName evidence="6">Hsp20 family protein</fullName>
    </submittedName>
</protein>
<comment type="similarity">
    <text evidence="2 3">Belongs to the small heat shock protein (HSP20) family.</text>
</comment>
<evidence type="ECO:0000256" key="3">
    <source>
        <dbReference type="RuleBase" id="RU003616"/>
    </source>
</evidence>
<accession>A0A6M0JWY0</accession>
<proteinExistence type="inferred from homology"/>
<dbReference type="AlphaFoldDB" id="A0A6M0JWY0"/>
<dbReference type="Pfam" id="PF00011">
    <property type="entry name" value="HSP20"/>
    <property type="match status" value="1"/>
</dbReference>
<organism evidence="6 7">
    <name type="scientific">Thiorhodococcus minor</name>
    <dbReference type="NCBI Taxonomy" id="57489"/>
    <lineage>
        <taxon>Bacteria</taxon>
        <taxon>Pseudomonadati</taxon>
        <taxon>Pseudomonadota</taxon>
        <taxon>Gammaproteobacteria</taxon>
        <taxon>Chromatiales</taxon>
        <taxon>Chromatiaceae</taxon>
        <taxon>Thiorhodococcus</taxon>
    </lineage>
</organism>
<evidence type="ECO:0000256" key="1">
    <source>
        <dbReference type="ARBA" id="ARBA00023016"/>
    </source>
</evidence>
<sequence>MTTLDFSPLFRSMIGFDRLANSLENAYRSEPGGYPPYNVELQDENRYRITIAVAGFTEDELDIEAKESLLTVSGQRRSAEAEGNFLYRGIANRSFERKFQLADYVKVVEAKLENGLLHVDLVREVPEAMKPRRIEIRGAGQGQAIEHETAKAEQAKEAA</sequence>
<keyword evidence="1" id="KW-0346">Stress response</keyword>
<dbReference type="InterPro" id="IPR008978">
    <property type="entry name" value="HSP20-like_chaperone"/>
</dbReference>
<evidence type="ECO:0000313" key="7">
    <source>
        <dbReference type="Proteomes" id="UP000483379"/>
    </source>
</evidence>
<dbReference type="CDD" id="cd06470">
    <property type="entry name" value="ACD_IbpA-B_like"/>
    <property type="match status" value="1"/>
</dbReference>
<reference evidence="6 7" key="1">
    <citation type="submission" date="2020-02" db="EMBL/GenBank/DDBJ databases">
        <title>Genome sequences of Thiorhodococcus mannitoliphagus and Thiorhodococcus minor, purple sulfur photosynthetic bacteria in the gammaproteobacterial family, Chromatiaceae.</title>
        <authorList>
            <person name="Aviles F.A."/>
            <person name="Meyer T.E."/>
            <person name="Kyndt J.A."/>
        </authorList>
    </citation>
    <scope>NUCLEOTIDE SEQUENCE [LARGE SCALE GENOMIC DNA]</scope>
    <source>
        <strain evidence="6 7">DSM 11518</strain>
    </source>
</reference>
<dbReference type="InterPro" id="IPR002068">
    <property type="entry name" value="A-crystallin/Hsp20_dom"/>
</dbReference>
<evidence type="ECO:0000256" key="2">
    <source>
        <dbReference type="PROSITE-ProRule" id="PRU00285"/>
    </source>
</evidence>
<evidence type="ECO:0000313" key="6">
    <source>
        <dbReference type="EMBL" id="NEV60807.1"/>
    </source>
</evidence>
<dbReference type="Gene3D" id="2.60.40.790">
    <property type="match status" value="1"/>
</dbReference>
<feature type="compositionally biased region" description="Basic and acidic residues" evidence="4">
    <location>
        <begin position="145"/>
        <end position="159"/>
    </location>
</feature>
<comment type="caution">
    <text evidence="6">The sequence shown here is derived from an EMBL/GenBank/DDBJ whole genome shotgun (WGS) entry which is preliminary data.</text>
</comment>
<evidence type="ECO:0000256" key="4">
    <source>
        <dbReference type="SAM" id="MobiDB-lite"/>
    </source>
</evidence>